<dbReference type="EMBL" id="SORF01000016">
    <property type="protein sequence ID" value="TDY42331.1"/>
    <property type="molecule type" value="Genomic_DNA"/>
</dbReference>
<organism evidence="2 3">
    <name type="scientific">Alicyclobacillus sacchari</name>
    <dbReference type="NCBI Taxonomy" id="392010"/>
    <lineage>
        <taxon>Bacteria</taxon>
        <taxon>Bacillati</taxon>
        <taxon>Bacillota</taxon>
        <taxon>Bacilli</taxon>
        <taxon>Bacillales</taxon>
        <taxon>Alicyclobacillaceae</taxon>
        <taxon>Alicyclobacillus</taxon>
    </lineage>
</organism>
<name>A0A4R8LGQ9_9BACL</name>
<dbReference type="AlphaFoldDB" id="A0A4R8LGQ9"/>
<proteinExistence type="predicted"/>
<keyword evidence="1" id="KW-0472">Membrane</keyword>
<protein>
    <submittedName>
        <fullName evidence="2">Uncharacterized protein</fullName>
    </submittedName>
</protein>
<comment type="caution">
    <text evidence="2">The sequence shown here is derived from an EMBL/GenBank/DDBJ whole genome shotgun (WGS) entry which is preliminary data.</text>
</comment>
<keyword evidence="1" id="KW-1133">Transmembrane helix</keyword>
<keyword evidence="1" id="KW-0812">Transmembrane</keyword>
<evidence type="ECO:0000313" key="3">
    <source>
        <dbReference type="Proteomes" id="UP000294581"/>
    </source>
</evidence>
<sequence>MLFVLAIAFLLLFLSGIFQLFQALWELRVGSNRNAFVGKGMLGVGLIAISFLVPYLVMFMSSVQHVQQANLP</sequence>
<feature type="transmembrane region" description="Helical" evidence="1">
    <location>
        <begin position="35"/>
        <end position="57"/>
    </location>
</feature>
<dbReference type="Proteomes" id="UP000294581">
    <property type="component" value="Unassembled WGS sequence"/>
</dbReference>
<evidence type="ECO:0000313" key="2">
    <source>
        <dbReference type="EMBL" id="TDY42331.1"/>
    </source>
</evidence>
<accession>A0A4R8LGQ9</accession>
<reference evidence="2 3" key="1">
    <citation type="submission" date="2019-03" db="EMBL/GenBank/DDBJ databases">
        <title>Genomic Encyclopedia of Type Strains, Phase IV (KMG-IV): sequencing the most valuable type-strain genomes for metagenomic binning, comparative biology and taxonomic classification.</title>
        <authorList>
            <person name="Goeker M."/>
        </authorList>
    </citation>
    <scope>NUCLEOTIDE SEQUENCE [LARGE SCALE GENOMIC DNA]</scope>
    <source>
        <strain evidence="2 3">DSM 17974</strain>
    </source>
</reference>
<gene>
    <name evidence="2" type="ORF">C7445_1169</name>
</gene>
<evidence type="ECO:0000256" key="1">
    <source>
        <dbReference type="SAM" id="Phobius"/>
    </source>
</evidence>
<keyword evidence="3" id="KW-1185">Reference proteome</keyword>